<accession>A0A8H7MGP5</accession>
<keyword evidence="1" id="KW-0812">Transmembrane</keyword>
<dbReference type="InterPro" id="IPR000182">
    <property type="entry name" value="GNAT_dom"/>
</dbReference>
<dbReference type="SUPFAM" id="SSF55729">
    <property type="entry name" value="Acyl-CoA N-acyltransferases (Nat)"/>
    <property type="match status" value="1"/>
</dbReference>
<dbReference type="Gene3D" id="3.40.630.30">
    <property type="match status" value="1"/>
</dbReference>
<evidence type="ECO:0000313" key="3">
    <source>
        <dbReference type="EMBL" id="KAF9695694.1"/>
    </source>
</evidence>
<keyword evidence="1" id="KW-1133">Transmembrane helix</keyword>
<dbReference type="OrthoDB" id="41532at2759"/>
<gene>
    <name evidence="3" type="ORF">EKO04_006318</name>
</gene>
<dbReference type="GO" id="GO:0016747">
    <property type="term" value="F:acyltransferase activity, transferring groups other than amino-acyl groups"/>
    <property type="evidence" value="ECO:0007669"/>
    <property type="project" value="InterPro"/>
</dbReference>
<dbReference type="Pfam" id="PF00067">
    <property type="entry name" value="p450"/>
    <property type="match status" value="1"/>
</dbReference>
<protein>
    <recommendedName>
        <fullName evidence="2">N-acetyltransferase domain-containing protein</fullName>
    </recommendedName>
</protein>
<sequence>MLLSLSLPSAWFFVALPVVYVFGWIFYAIALHPLSRIPGPFWAKISRLWYLRKIWTEDVEKDERALHAKHGPLIRIAPNELSCSDPEAFASIYRFTNALDKASFYEPYNTTGFSVHGDIFSCKSDKKHGQRRKIISSIYSMTNVAKSEEYVDSCSNLLVERLGQFAKSGKPCDLGEWLHWYTFDIIGELFYGQAFGFIDEGKDQNDWIKSLDKMIPFVCLMGVAPPLLRPLIAMGTMLSAAGQDIRNGVKNIGSSSARLMKEAYATRKEVNRTDMTQQVFAIYETKGEKMDFTWGDVEQESFGALFAGSDTTAIAFRSLFYHLMKNPDAYARLETEVDEAVKEGRMSLPATYKEASQLPYLCACIKEALRIYPGAQLLEPHVTNHFEPYTTIRLPKETDDASLNALATKFRAFKLHALEVAPEAFSAELDVESRLPPSTWLRRITEPSTTILICVATEADTSKEPSTSGSNQLRILLDGEWTRTFTVIGPVSRKDYIWPESGQPEPGPEGSETRWQLTSLFTLPAYRGHGIAKQLTEAAVEFGKLASAEVEGKSGTKVRTRVRLVVHPKNTGVVKMYEKLGFVDSARMTVAEACIANGAGDMVPKDADPEKWHSRFCVAMEILV</sequence>
<evidence type="ECO:0000313" key="4">
    <source>
        <dbReference type="Proteomes" id="UP000651452"/>
    </source>
</evidence>
<dbReference type="InterPro" id="IPR016181">
    <property type="entry name" value="Acyl_CoA_acyltransferase"/>
</dbReference>
<organism evidence="3 4">
    <name type="scientific">Ascochyta lentis</name>
    <dbReference type="NCBI Taxonomy" id="205686"/>
    <lineage>
        <taxon>Eukaryota</taxon>
        <taxon>Fungi</taxon>
        <taxon>Dikarya</taxon>
        <taxon>Ascomycota</taxon>
        <taxon>Pezizomycotina</taxon>
        <taxon>Dothideomycetes</taxon>
        <taxon>Pleosporomycetidae</taxon>
        <taxon>Pleosporales</taxon>
        <taxon>Pleosporineae</taxon>
        <taxon>Didymellaceae</taxon>
        <taxon>Ascochyta</taxon>
    </lineage>
</organism>
<dbReference type="GO" id="GO:0020037">
    <property type="term" value="F:heme binding"/>
    <property type="evidence" value="ECO:0007669"/>
    <property type="project" value="InterPro"/>
</dbReference>
<evidence type="ECO:0000259" key="2">
    <source>
        <dbReference type="PROSITE" id="PS51186"/>
    </source>
</evidence>
<dbReference type="GO" id="GO:0005506">
    <property type="term" value="F:iron ion binding"/>
    <property type="evidence" value="ECO:0007669"/>
    <property type="project" value="InterPro"/>
</dbReference>
<keyword evidence="1" id="KW-0472">Membrane</keyword>
<dbReference type="InterPro" id="IPR050121">
    <property type="entry name" value="Cytochrome_P450_monoxygenase"/>
</dbReference>
<dbReference type="PANTHER" id="PTHR24305:SF229">
    <property type="entry name" value="P450, PUTATIVE (EUROFUNG)-RELATED"/>
    <property type="match status" value="1"/>
</dbReference>
<dbReference type="Pfam" id="PF13508">
    <property type="entry name" value="Acetyltransf_7"/>
    <property type="match status" value="1"/>
</dbReference>
<dbReference type="Proteomes" id="UP000651452">
    <property type="component" value="Unassembled WGS sequence"/>
</dbReference>
<comment type="caution">
    <text evidence="3">The sequence shown here is derived from an EMBL/GenBank/DDBJ whole genome shotgun (WGS) entry which is preliminary data.</text>
</comment>
<dbReference type="EMBL" id="RZGK01000011">
    <property type="protein sequence ID" value="KAF9695694.1"/>
    <property type="molecule type" value="Genomic_DNA"/>
</dbReference>
<dbReference type="PANTHER" id="PTHR24305">
    <property type="entry name" value="CYTOCHROME P450"/>
    <property type="match status" value="1"/>
</dbReference>
<reference evidence="3" key="2">
    <citation type="submission" date="2020-09" db="EMBL/GenBank/DDBJ databases">
        <title>Reference genome assembly for Australian Ascochyta lentis isolate Al4.</title>
        <authorList>
            <person name="Lee R.C."/>
            <person name="Farfan-Caceres L.M."/>
            <person name="Debler J.W."/>
            <person name="Williams A.H."/>
            <person name="Henares B.M."/>
        </authorList>
    </citation>
    <scope>NUCLEOTIDE SEQUENCE</scope>
    <source>
        <strain evidence="3">Al4</strain>
    </source>
</reference>
<reference evidence="3" key="1">
    <citation type="submission" date="2018-12" db="EMBL/GenBank/DDBJ databases">
        <authorList>
            <person name="Syme R.A."/>
            <person name="Farfan-Caceres L."/>
            <person name="Lichtenzveig J."/>
        </authorList>
    </citation>
    <scope>NUCLEOTIDE SEQUENCE</scope>
    <source>
        <strain evidence="3">Al4</strain>
    </source>
</reference>
<dbReference type="InterPro" id="IPR001128">
    <property type="entry name" value="Cyt_P450"/>
</dbReference>
<dbReference type="CDD" id="cd04301">
    <property type="entry name" value="NAT_SF"/>
    <property type="match status" value="1"/>
</dbReference>
<feature type="domain" description="N-acetyltransferase" evidence="2">
    <location>
        <begin position="451"/>
        <end position="610"/>
    </location>
</feature>
<dbReference type="InterPro" id="IPR036396">
    <property type="entry name" value="Cyt_P450_sf"/>
</dbReference>
<name>A0A8H7MGP5_9PLEO</name>
<dbReference type="Gene3D" id="1.10.630.10">
    <property type="entry name" value="Cytochrome P450"/>
    <property type="match status" value="1"/>
</dbReference>
<dbReference type="SUPFAM" id="SSF48264">
    <property type="entry name" value="Cytochrome P450"/>
    <property type="match status" value="1"/>
</dbReference>
<dbReference type="AlphaFoldDB" id="A0A8H7MGP5"/>
<keyword evidence="4" id="KW-1185">Reference proteome</keyword>
<feature type="transmembrane region" description="Helical" evidence="1">
    <location>
        <begin position="12"/>
        <end position="34"/>
    </location>
</feature>
<dbReference type="GO" id="GO:0004497">
    <property type="term" value="F:monooxygenase activity"/>
    <property type="evidence" value="ECO:0007669"/>
    <property type="project" value="InterPro"/>
</dbReference>
<dbReference type="GO" id="GO:0016705">
    <property type="term" value="F:oxidoreductase activity, acting on paired donors, with incorporation or reduction of molecular oxygen"/>
    <property type="evidence" value="ECO:0007669"/>
    <property type="project" value="InterPro"/>
</dbReference>
<proteinExistence type="predicted"/>
<evidence type="ECO:0000256" key="1">
    <source>
        <dbReference type="SAM" id="Phobius"/>
    </source>
</evidence>
<dbReference type="PROSITE" id="PS51186">
    <property type="entry name" value="GNAT"/>
    <property type="match status" value="1"/>
</dbReference>